<organism evidence="1 3">
    <name type="scientific">Anaerostipes hadrus</name>
    <dbReference type="NCBI Taxonomy" id="649756"/>
    <lineage>
        <taxon>Bacteria</taxon>
        <taxon>Bacillati</taxon>
        <taxon>Bacillota</taxon>
        <taxon>Clostridia</taxon>
        <taxon>Lachnospirales</taxon>
        <taxon>Lachnospiraceae</taxon>
        <taxon>Anaerostipes</taxon>
    </lineage>
</organism>
<evidence type="ECO:0000313" key="1">
    <source>
        <dbReference type="EMBL" id="AQP39906.1"/>
    </source>
</evidence>
<sequence length="64" mass="7412">MPVGKPTPQTIATKKYEKKAGWMSKSYKLKREVVEEFARACEEEGVSQASQLTKMMKEFVEKRK</sequence>
<protein>
    <submittedName>
        <fullName evidence="1">Chemotaxis protein</fullName>
    </submittedName>
</protein>
<dbReference type="AlphaFoldDB" id="A0A174BR74"/>
<reference evidence="2" key="3">
    <citation type="submission" date="2020-02" db="EMBL/GenBank/DDBJ databases">
        <authorList>
            <person name="Littmann E."/>
            <person name="Sorbara M."/>
        </authorList>
    </citation>
    <scope>NUCLEOTIDE SEQUENCE</scope>
    <source>
        <strain evidence="2">MSK.14.57</strain>
    </source>
</reference>
<dbReference type="Proteomes" id="UP000188159">
    <property type="component" value="Chromosome"/>
</dbReference>
<evidence type="ECO:0000313" key="2">
    <source>
        <dbReference type="EMBL" id="NSJ81042.1"/>
    </source>
</evidence>
<gene>
    <name evidence="1" type="ORF">DO83_10135</name>
    <name evidence="2" type="ORF">G5A72_15965</name>
</gene>
<reference evidence="2 4" key="2">
    <citation type="journal article" date="2020" name="Cell Host Microbe">
        <title>Functional and Genomic Variation between Human-Derived Isolates of Lachnospiraceae Reveals Inter- and Intra-Species Diversity.</title>
        <authorList>
            <person name="Sorbara M.T."/>
            <person name="Littmann E.R."/>
            <person name="Fontana E."/>
            <person name="Moody T.U."/>
            <person name="Kohout C.E."/>
            <person name="Gjonbalaj M."/>
            <person name="Eaton V."/>
            <person name="Seok R."/>
            <person name="Leiner I.M."/>
            <person name="Pamer E.G."/>
        </authorList>
    </citation>
    <scope>NUCLEOTIDE SEQUENCE [LARGE SCALE GENOMIC DNA]</scope>
    <source>
        <strain evidence="2 4">MSK.14.57</strain>
    </source>
</reference>
<proteinExistence type="predicted"/>
<dbReference type="EMBL" id="JAAITB010000054">
    <property type="protein sequence ID" value="NSJ81042.1"/>
    <property type="molecule type" value="Genomic_DNA"/>
</dbReference>
<accession>A0A174BR74</accession>
<reference evidence="1 3" key="1">
    <citation type="journal article" date="2016" name="Sci. Rep.">
        <title>Accelerated dysbiosis of gut microbiota during aggravation of DSS-induced colitis by a butyrate-producing bacterium.</title>
        <authorList>
            <person name="Zhang Q."/>
            <person name="Wu Y."/>
            <person name="Wang J."/>
            <person name="Wu G."/>
            <person name="Long W."/>
            <person name="Xue Z."/>
            <person name="Wang L."/>
            <person name="Zhang X."/>
            <person name="Pang X."/>
            <person name="Zhao Y."/>
            <person name="Zhao L."/>
            <person name="Zhang C."/>
        </authorList>
    </citation>
    <scope>NUCLEOTIDE SEQUENCE [LARGE SCALE GENOMIC DNA]</scope>
    <source>
        <strain evidence="1 3">BPB5</strain>
    </source>
</reference>
<dbReference type="Proteomes" id="UP001644750">
    <property type="component" value="Unassembled WGS sequence"/>
</dbReference>
<name>A0A174BR74_ANAHA</name>
<evidence type="ECO:0000313" key="4">
    <source>
        <dbReference type="Proteomes" id="UP001644750"/>
    </source>
</evidence>
<dbReference type="EMBL" id="CP012098">
    <property type="protein sequence ID" value="AQP39906.1"/>
    <property type="molecule type" value="Genomic_DNA"/>
</dbReference>
<keyword evidence="4" id="KW-1185">Reference proteome</keyword>
<dbReference type="RefSeq" id="WP_009204623.1">
    <property type="nucleotide sequence ID" value="NC_021016.1"/>
</dbReference>
<evidence type="ECO:0000313" key="3">
    <source>
        <dbReference type="Proteomes" id="UP000188159"/>
    </source>
</evidence>